<sequence length="348" mass="36283">MSPLARPRRRKALGAALLAAVLLFALFTFTGLGQKALCLGGAALCEPRAITEPGSGTSRAPGAGTADAKPPAPKGCARPRDCGYPDETTTGPRITTLTPQSTGNAAIRTDGTVIRGWDITGSLDIYANNVTVIDSRITSTNWWGINLRPGFSGLRILYTTITAVPGKGPNNGGSDYAVSNMSTSSIEIGHCDISVFGDALSMGQGDIHDNYVHDIRPFTNLDGEWQHTNAVISNGGGKGKLIIRHNTLLNPTPVEQGASAAIGLFADSAPVTHTVVDDNWLAGGAYTLYAGGKDSAGIEVTDNVFSPQYYPAGGRYGAVAYWNPAGKGNVWRGNRMADGTPVVPAPEG</sequence>
<protein>
    <recommendedName>
        <fullName evidence="4">Lipoprotein</fullName>
    </recommendedName>
</protein>
<dbReference type="Proteomes" id="UP001250858">
    <property type="component" value="Chromosome"/>
</dbReference>
<dbReference type="RefSeq" id="WP_164986210.1">
    <property type="nucleotide sequence ID" value="NZ_CP133762.1"/>
</dbReference>
<evidence type="ECO:0000313" key="2">
    <source>
        <dbReference type="EMBL" id="WMX48203.1"/>
    </source>
</evidence>
<feature type="region of interest" description="Disordered" evidence="1">
    <location>
        <begin position="52"/>
        <end position="102"/>
    </location>
</feature>
<evidence type="ECO:0000313" key="3">
    <source>
        <dbReference type="Proteomes" id="UP001250858"/>
    </source>
</evidence>
<organism evidence="2 3">
    <name type="scientific">Streptomyces roseicoloratus</name>
    <dbReference type="NCBI Taxonomy" id="2508722"/>
    <lineage>
        <taxon>Bacteria</taxon>
        <taxon>Bacillati</taxon>
        <taxon>Actinomycetota</taxon>
        <taxon>Actinomycetes</taxon>
        <taxon>Kitasatosporales</taxon>
        <taxon>Streptomycetaceae</taxon>
        <taxon>Streptomyces</taxon>
    </lineage>
</organism>
<evidence type="ECO:0008006" key="4">
    <source>
        <dbReference type="Google" id="ProtNLM"/>
    </source>
</evidence>
<feature type="compositionally biased region" description="Low complexity" evidence="1">
    <location>
        <begin position="88"/>
        <end position="98"/>
    </location>
</feature>
<accession>A0ABY9S2N8</accession>
<dbReference type="InterPro" id="IPR011050">
    <property type="entry name" value="Pectin_lyase_fold/virulence"/>
</dbReference>
<evidence type="ECO:0000256" key="1">
    <source>
        <dbReference type="SAM" id="MobiDB-lite"/>
    </source>
</evidence>
<dbReference type="EMBL" id="CP133762">
    <property type="protein sequence ID" value="WMX48203.1"/>
    <property type="molecule type" value="Genomic_DNA"/>
</dbReference>
<keyword evidence="3" id="KW-1185">Reference proteome</keyword>
<dbReference type="SUPFAM" id="SSF51126">
    <property type="entry name" value="Pectin lyase-like"/>
    <property type="match status" value="1"/>
</dbReference>
<reference evidence="2 3" key="1">
    <citation type="submission" date="2023-09" db="EMBL/GenBank/DDBJ databases">
        <title>Complete genome of Streptomyces roseicoloratus T14.</title>
        <authorList>
            <person name="Bashizi T."/>
            <person name="Kim M.-J."/>
            <person name="Lee G."/>
            <person name="Tagele S.B."/>
            <person name="Shin J.-H."/>
        </authorList>
    </citation>
    <scope>NUCLEOTIDE SEQUENCE [LARGE SCALE GENOMIC DNA]</scope>
    <source>
        <strain evidence="2 3">T14</strain>
    </source>
</reference>
<gene>
    <name evidence="2" type="ORF">RGF97_30095</name>
</gene>
<name>A0ABY9S2N8_9ACTN</name>
<proteinExistence type="predicted"/>